<evidence type="ECO:0000256" key="1">
    <source>
        <dbReference type="ARBA" id="ARBA00006720"/>
    </source>
</evidence>
<dbReference type="GO" id="GO:0005743">
    <property type="term" value="C:mitochondrial inner membrane"/>
    <property type="evidence" value="ECO:0007669"/>
    <property type="project" value="UniProtKB-SubCell"/>
</dbReference>
<comment type="domain">
    <text evidence="5">The twin CX3C motif contains 4 conserved Cys residues that form 2 disulfide bonds in the mitochondrial intermembrane space.</text>
</comment>
<dbReference type="InterPro" id="IPR035427">
    <property type="entry name" value="Tim10-like_dom_sf"/>
</dbReference>
<dbReference type="Proteomes" id="UP000193922">
    <property type="component" value="Unassembled WGS sequence"/>
</dbReference>
<keyword evidence="8" id="KW-1185">Reference proteome</keyword>
<evidence type="ECO:0000313" key="8">
    <source>
        <dbReference type="Proteomes" id="UP000193922"/>
    </source>
</evidence>
<comment type="function">
    <text evidence="5">Mitochondrial intermembrane chaperone that participates in the import and insertion of some multi-pass transmembrane proteins into the mitochondrial inner membrane. Also required for the transfer of beta-barrel precursors from the TOM complex to the sorting and assembly machinery (SAM complex) of the outer membrane. Acts as a chaperone-like protein that protects the hydrophobic precursors from aggregation and guide them through the mitochondrial intermembrane space.</text>
</comment>
<comment type="similarity">
    <text evidence="1 5">Belongs to the small Tim family.</text>
</comment>
<reference evidence="7 8" key="1">
    <citation type="submission" date="2016-07" db="EMBL/GenBank/DDBJ databases">
        <title>Pervasive Adenine N6-methylation of Active Genes in Fungi.</title>
        <authorList>
            <consortium name="DOE Joint Genome Institute"/>
            <person name="Mondo S.J."/>
            <person name="Dannebaum R.O."/>
            <person name="Kuo R.C."/>
            <person name="Labutti K."/>
            <person name="Haridas S."/>
            <person name="Kuo A."/>
            <person name="Salamov A."/>
            <person name="Ahrendt S.R."/>
            <person name="Lipzen A."/>
            <person name="Sullivan W."/>
            <person name="Andreopoulos W.B."/>
            <person name="Clum A."/>
            <person name="Lindquist E."/>
            <person name="Daum C."/>
            <person name="Ramamoorthy G.K."/>
            <person name="Gryganskyi A."/>
            <person name="Culley D."/>
            <person name="Magnuson J.K."/>
            <person name="James T.Y."/>
            <person name="O'Malley M.A."/>
            <person name="Stajich J.E."/>
            <person name="Spatafora J.W."/>
            <person name="Visel A."/>
            <person name="Grigoriev I.V."/>
        </authorList>
    </citation>
    <scope>NUCLEOTIDE SEQUENCE [LARGE SCALE GENOMIC DNA]</scope>
    <source>
        <strain evidence="7 8">ATCC 12442</strain>
    </source>
</reference>
<protein>
    <recommendedName>
        <fullName evidence="5">Mitochondrial import inner membrane translocase subunit</fullName>
    </recommendedName>
</protein>
<evidence type="ECO:0000256" key="4">
    <source>
        <dbReference type="ARBA" id="ARBA00023010"/>
    </source>
</evidence>
<evidence type="ECO:0000256" key="3">
    <source>
        <dbReference type="ARBA" id="ARBA00022927"/>
    </source>
</evidence>
<comment type="caution">
    <text evidence="7">The sequence shown here is derived from an EMBL/GenBank/DDBJ whole genome shotgun (WGS) entry which is preliminary data.</text>
</comment>
<comment type="subcellular location">
    <subcellularLocation>
        <location evidence="5">Mitochondrion inner membrane</location>
        <topology evidence="5">Peripheral membrane protein</topology>
        <orientation evidence="5">Intermembrane side</orientation>
    </subcellularLocation>
</comment>
<feature type="domain" description="Tim10-like" evidence="6">
    <location>
        <begin position="16"/>
        <end position="77"/>
    </location>
</feature>
<evidence type="ECO:0000256" key="5">
    <source>
        <dbReference type="RuleBase" id="RU367043"/>
    </source>
</evidence>
<keyword evidence="2 5" id="KW-0999">Mitochondrion inner membrane</keyword>
<sequence>MSGNFDQATQRELSAFVEQESAKMQLQSNIHEFTGRCWETCIKDAKSNQLDSREKSCMENCVGRFIDTSVFIVKRLQMNQH</sequence>
<evidence type="ECO:0000313" key="7">
    <source>
        <dbReference type="EMBL" id="ORX65918.1"/>
    </source>
</evidence>
<dbReference type="InterPro" id="IPR004217">
    <property type="entry name" value="Tim10-like"/>
</dbReference>
<keyword evidence="2 5" id="KW-0472">Membrane</keyword>
<keyword evidence="3 5" id="KW-0653">Protein transport</keyword>
<gene>
    <name evidence="7" type="ORF">DL89DRAFT_77909</name>
</gene>
<dbReference type="AlphaFoldDB" id="A0A1Y1VX91"/>
<dbReference type="SUPFAM" id="SSF144122">
    <property type="entry name" value="Tim10-like"/>
    <property type="match status" value="1"/>
</dbReference>
<keyword evidence="5" id="KW-0813">Transport</keyword>
<name>A0A1Y1VX91_9FUNG</name>
<dbReference type="GO" id="GO:0015031">
    <property type="term" value="P:protein transport"/>
    <property type="evidence" value="ECO:0007669"/>
    <property type="project" value="UniProtKB-KW"/>
</dbReference>
<dbReference type="Pfam" id="PF02953">
    <property type="entry name" value="zf-Tim10_DDP"/>
    <property type="match status" value="1"/>
</dbReference>
<evidence type="ECO:0000256" key="2">
    <source>
        <dbReference type="ARBA" id="ARBA00022792"/>
    </source>
</evidence>
<dbReference type="OrthoDB" id="344165at2759"/>
<keyword evidence="5" id="KW-1015">Disulfide bond</keyword>
<dbReference type="GeneID" id="63808718"/>
<proteinExistence type="inferred from homology"/>
<accession>A0A1Y1VX91</accession>
<dbReference type="Gene3D" id="1.10.287.810">
    <property type="entry name" value="Mitochondrial import inner membrane translocase subunit tim13 like domains"/>
    <property type="match status" value="1"/>
</dbReference>
<evidence type="ECO:0000259" key="6">
    <source>
        <dbReference type="Pfam" id="PF02953"/>
    </source>
</evidence>
<dbReference type="STRING" id="61395.A0A1Y1VX91"/>
<keyword evidence="5" id="KW-0496">Mitochondrion</keyword>
<dbReference type="EMBL" id="MCFD01000019">
    <property type="protein sequence ID" value="ORX65918.1"/>
    <property type="molecule type" value="Genomic_DNA"/>
</dbReference>
<comment type="subunit">
    <text evidence="5">Heterohexamer.</text>
</comment>
<keyword evidence="4 5" id="KW-0811">Translocation</keyword>
<dbReference type="RefSeq" id="XP_040739989.1">
    <property type="nucleotide sequence ID" value="XM_040892070.1"/>
</dbReference>
<organism evidence="7 8">
    <name type="scientific">Linderina pennispora</name>
    <dbReference type="NCBI Taxonomy" id="61395"/>
    <lineage>
        <taxon>Eukaryota</taxon>
        <taxon>Fungi</taxon>
        <taxon>Fungi incertae sedis</taxon>
        <taxon>Zoopagomycota</taxon>
        <taxon>Kickxellomycotina</taxon>
        <taxon>Kickxellomycetes</taxon>
        <taxon>Kickxellales</taxon>
        <taxon>Kickxellaceae</taxon>
        <taxon>Linderina</taxon>
    </lineage>
</organism>
<keyword evidence="5" id="KW-0143">Chaperone</keyword>